<evidence type="ECO:0000313" key="3">
    <source>
        <dbReference type="Proteomes" id="UP000790347"/>
    </source>
</evidence>
<evidence type="ECO:0000313" key="2">
    <source>
        <dbReference type="EMBL" id="KAH9522309.1"/>
    </source>
</evidence>
<evidence type="ECO:0000256" key="1">
    <source>
        <dbReference type="SAM" id="Phobius"/>
    </source>
</evidence>
<keyword evidence="1" id="KW-0472">Membrane</keyword>
<sequence>MSNKGNCSWLSPISLAIMFLIINVWQQHRLLVQTQPSLKINDIKLEDDYVQAAAAAAAAASAHHHHRNLFRSKFPVYNVSGLLSVYSIEGIDGHYCNRTYRMYLNQLFLDSCVESMRLLCGGNIVGRRKRNISPFFPESSYFHSKQSSMLTPDTDELSLTMETMDNSDEQQQHAEQILDLIRRTSAISSSASSPSSNPSLELPIIRKRRNHHHHFNQQYSIIAIESQNLMENCCQDSEKLDCRENVLREKFQKICAPNLVTTVEKKSINNQLKFNEKKYIINNDFKTNLKIDNNNLNKI</sequence>
<comment type="caution">
    <text evidence="2">The sequence shown here is derived from an EMBL/GenBank/DDBJ whole genome shotgun (WGS) entry which is preliminary data.</text>
</comment>
<accession>A0A922L737</accession>
<dbReference type="AlphaFoldDB" id="A0A922L737"/>
<feature type="transmembrane region" description="Helical" evidence="1">
    <location>
        <begin position="7"/>
        <end position="25"/>
    </location>
</feature>
<name>A0A922L737_DERFA</name>
<reference evidence="2" key="1">
    <citation type="submission" date="2013-05" db="EMBL/GenBank/DDBJ databases">
        <authorList>
            <person name="Yim A.K.Y."/>
            <person name="Chan T.F."/>
            <person name="Ji K.M."/>
            <person name="Liu X.Y."/>
            <person name="Zhou J.W."/>
            <person name="Li R.Q."/>
            <person name="Yang K.Y."/>
            <person name="Li J."/>
            <person name="Li M."/>
            <person name="Law P.T.W."/>
            <person name="Wu Y.L."/>
            <person name="Cai Z.L."/>
            <person name="Qin H."/>
            <person name="Bao Y."/>
            <person name="Leung R.K.K."/>
            <person name="Ng P.K.S."/>
            <person name="Zou J."/>
            <person name="Zhong X.J."/>
            <person name="Ran P.X."/>
            <person name="Zhong N.S."/>
            <person name="Liu Z.G."/>
            <person name="Tsui S.K.W."/>
        </authorList>
    </citation>
    <scope>NUCLEOTIDE SEQUENCE</scope>
    <source>
        <strain evidence="2">Derf</strain>
        <tissue evidence="2">Whole organism</tissue>
    </source>
</reference>
<dbReference type="EMBL" id="ASGP02000002">
    <property type="protein sequence ID" value="KAH9522309.1"/>
    <property type="molecule type" value="Genomic_DNA"/>
</dbReference>
<organism evidence="2 3">
    <name type="scientific">Dermatophagoides farinae</name>
    <name type="common">American house dust mite</name>
    <dbReference type="NCBI Taxonomy" id="6954"/>
    <lineage>
        <taxon>Eukaryota</taxon>
        <taxon>Metazoa</taxon>
        <taxon>Ecdysozoa</taxon>
        <taxon>Arthropoda</taxon>
        <taxon>Chelicerata</taxon>
        <taxon>Arachnida</taxon>
        <taxon>Acari</taxon>
        <taxon>Acariformes</taxon>
        <taxon>Sarcoptiformes</taxon>
        <taxon>Astigmata</taxon>
        <taxon>Psoroptidia</taxon>
        <taxon>Analgoidea</taxon>
        <taxon>Pyroglyphidae</taxon>
        <taxon>Dermatophagoidinae</taxon>
        <taxon>Dermatophagoides</taxon>
    </lineage>
</organism>
<reference evidence="2" key="2">
    <citation type="journal article" date="2022" name="Res Sq">
        <title>Comparative Genomics Reveals Insights into the Divergent Evolution of Astigmatic Mites and Household Pest Adaptations.</title>
        <authorList>
            <person name="Xiong Q."/>
            <person name="Wan A.T.-Y."/>
            <person name="Liu X.-Y."/>
            <person name="Fung C.S.-H."/>
            <person name="Xiao X."/>
            <person name="Malainual N."/>
            <person name="Hou J."/>
            <person name="Wang L."/>
            <person name="Wang M."/>
            <person name="Yang K."/>
            <person name="Cui Y."/>
            <person name="Leung E."/>
            <person name="Nong W."/>
            <person name="Shin S.-K."/>
            <person name="Au S."/>
            <person name="Jeong K.Y."/>
            <person name="Chew F.T."/>
            <person name="Hui J."/>
            <person name="Leung T.F."/>
            <person name="Tungtrongchitr A."/>
            <person name="Zhong N."/>
            <person name="Liu Z."/>
            <person name="Tsui S."/>
        </authorList>
    </citation>
    <scope>NUCLEOTIDE SEQUENCE</scope>
    <source>
        <strain evidence="2">Derf</strain>
        <tissue evidence="2">Whole organism</tissue>
    </source>
</reference>
<gene>
    <name evidence="2" type="ORF">DERF_005894</name>
</gene>
<keyword evidence="3" id="KW-1185">Reference proteome</keyword>
<protein>
    <submittedName>
        <fullName evidence="2">Uncharacterized protein</fullName>
    </submittedName>
</protein>
<dbReference type="Proteomes" id="UP000790347">
    <property type="component" value="Unassembled WGS sequence"/>
</dbReference>
<proteinExistence type="predicted"/>
<keyword evidence="1" id="KW-0812">Transmembrane</keyword>
<keyword evidence="1" id="KW-1133">Transmembrane helix</keyword>